<evidence type="ECO:0000313" key="2">
    <source>
        <dbReference type="CGD" id="CAL0000167326"/>
    </source>
</evidence>
<dbReference type="OrthoDB" id="10340547at2759"/>
<dbReference type="EMBL" id="FM992694">
    <property type="protein sequence ID" value="CAX40949.1"/>
    <property type="molecule type" value="Genomic_DNA"/>
</dbReference>
<dbReference type="KEGG" id="cdu:CD36_73980"/>
<feature type="signal peptide" evidence="1">
    <location>
        <begin position="1"/>
        <end position="16"/>
    </location>
</feature>
<dbReference type="GeneID" id="8049086"/>
<proteinExistence type="predicted"/>
<sequence>MRFAVFVILVLGVVCSQKCPECVEPARILHDECGGVPTARSAVGGYFDCVCGLNSTFFDLYEVCVKNCKALDFLTFNTNNSTLQEFYCQVADKYATATADVTDTFPDAELQSYATGHSKNGASPMKPNFVLTILMCMF</sequence>
<dbReference type="VEuPathDB" id="FungiDB:CD36_73980"/>
<protein>
    <submittedName>
        <fullName evidence="3">Uncharacterized protein</fullName>
    </submittedName>
</protein>
<gene>
    <name evidence="2" type="ordered locus">Cd36_73980</name>
    <name evidence="3" type="ORF">CD36_73980</name>
</gene>
<feature type="chain" id="PRO_5002892653" evidence="1">
    <location>
        <begin position="17"/>
        <end position="138"/>
    </location>
</feature>
<dbReference type="AlphaFoldDB" id="B9WJZ1"/>
<dbReference type="CGD" id="CAL0000167326">
    <property type="gene designation" value="Cd36_73980"/>
</dbReference>
<evidence type="ECO:0000313" key="4">
    <source>
        <dbReference type="Proteomes" id="UP000002605"/>
    </source>
</evidence>
<dbReference type="Proteomes" id="UP000002605">
    <property type="component" value="Chromosome 7"/>
</dbReference>
<name>B9WJZ1_CANDC</name>
<accession>B9WJZ1</accession>
<keyword evidence="4" id="KW-1185">Reference proteome</keyword>
<keyword evidence="1" id="KW-0732">Signal</keyword>
<reference evidence="3 4" key="1">
    <citation type="journal article" date="2009" name="Genome Res.">
        <title>Comparative genomics of the fungal pathogens Candida dubliniensis and Candida albicans.</title>
        <authorList>
            <person name="Jackson A.P."/>
            <person name="Gamble J.A."/>
            <person name="Yeomans T."/>
            <person name="Moran G.P."/>
            <person name="Saunders D."/>
            <person name="Harris D."/>
            <person name="Aslett M."/>
            <person name="Barrell J.F."/>
            <person name="Butler G."/>
            <person name="Citiulo F."/>
            <person name="Coleman D.C."/>
            <person name="de Groot P.W.J."/>
            <person name="Goodwin T.J."/>
            <person name="Quail M.A."/>
            <person name="McQuillan J."/>
            <person name="Munro C.A."/>
            <person name="Pain A."/>
            <person name="Poulter R.T."/>
            <person name="Rajandream M.A."/>
            <person name="Renauld H."/>
            <person name="Spiering M.J."/>
            <person name="Tivey A."/>
            <person name="Gow N.A.R."/>
            <person name="Barrell B."/>
            <person name="Sullivan D.J."/>
            <person name="Berriman M."/>
        </authorList>
    </citation>
    <scope>NUCLEOTIDE SEQUENCE [LARGE SCALE GENOMIC DNA]</scope>
    <source>
        <strain evidence="4">CD36 / ATCC MYA-646 / CBS 7987 / NCPF 3949 / NRRL Y-17841</strain>
    </source>
</reference>
<evidence type="ECO:0000313" key="3">
    <source>
        <dbReference type="EMBL" id="CAX40949.1"/>
    </source>
</evidence>
<evidence type="ECO:0000256" key="1">
    <source>
        <dbReference type="SAM" id="SignalP"/>
    </source>
</evidence>
<dbReference type="HOGENOM" id="CLU_1906463_0_0_1"/>
<dbReference type="RefSeq" id="XP_002421605.1">
    <property type="nucleotide sequence ID" value="XM_002421560.1"/>
</dbReference>
<organism evidence="3 4">
    <name type="scientific">Candida dubliniensis (strain CD36 / ATCC MYA-646 / CBS 7987 / NCPF 3949 / NRRL Y-17841)</name>
    <name type="common">Yeast</name>
    <dbReference type="NCBI Taxonomy" id="573826"/>
    <lineage>
        <taxon>Eukaryota</taxon>
        <taxon>Fungi</taxon>
        <taxon>Dikarya</taxon>
        <taxon>Ascomycota</taxon>
        <taxon>Saccharomycotina</taxon>
        <taxon>Pichiomycetes</taxon>
        <taxon>Debaryomycetaceae</taxon>
        <taxon>Candida/Lodderomyces clade</taxon>
        <taxon>Candida</taxon>
    </lineage>
</organism>